<dbReference type="Proteomes" id="UP000675554">
    <property type="component" value="Unassembled WGS sequence"/>
</dbReference>
<feature type="compositionally biased region" description="Polar residues" evidence="3">
    <location>
        <begin position="37"/>
        <end position="50"/>
    </location>
</feature>
<dbReference type="Pfam" id="PF13614">
    <property type="entry name" value="AAA_31"/>
    <property type="match status" value="1"/>
</dbReference>
<evidence type="ECO:0000259" key="4">
    <source>
        <dbReference type="Pfam" id="PF13614"/>
    </source>
</evidence>
<comment type="function">
    <text evidence="2">May play a role in septum formation.</text>
</comment>
<keyword evidence="6" id="KW-1185">Reference proteome</keyword>
<dbReference type="PANTHER" id="PTHR13696:SF99">
    <property type="entry name" value="COBYRINIC ACID AC-DIAMIDE SYNTHASE"/>
    <property type="match status" value="1"/>
</dbReference>
<dbReference type="InterPro" id="IPR025669">
    <property type="entry name" value="AAA_dom"/>
</dbReference>
<evidence type="ECO:0000256" key="3">
    <source>
        <dbReference type="SAM" id="MobiDB-lite"/>
    </source>
</evidence>
<evidence type="ECO:0000313" key="5">
    <source>
        <dbReference type="EMBL" id="MBR7674127.1"/>
    </source>
</evidence>
<protein>
    <submittedName>
        <fullName evidence="5">ParA family protein</fullName>
    </submittedName>
</protein>
<accession>A0A8T4IW72</accession>
<gene>
    <name evidence="5" type="ORF">KDA82_14100</name>
</gene>
<dbReference type="FunFam" id="3.40.50.300:FF:000285">
    <property type="entry name" value="Sporulation initiation inhibitor Soj"/>
    <property type="match status" value="1"/>
</dbReference>
<dbReference type="PANTHER" id="PTHR13696">
    <property type="entry name" value="P-LOOP CONTAINING NUCLEOSIDE TRIPHOSPHATE HYDROLASE"/>
    <property type="match status" value="1"/>
</dbReference>
<evidence type="ECO:0000256" key="2">
    <source>
        <dbReference type="ARBA" id="ARBA00059092"/>
    </source>
</evidence>
<reference evidence="5" key="1">
    <citation type="submission" date="2021-04" db="EMBL/GenBank/DDBJ databases">
        <title>Sequencing of actinobacteria type strains.</title>
        <authorList>
            <person name="Nguyen G.-S."/>
            <person name="Wentzel A."/>
        </authorList>
    </citation>
    <scope>NUCLEOTIDE SEQUENCE</scope>
    <source>
        <strain evidence="5">DSM 42095</strain>
    </source>
</reference>
<dbReference type="Gene3D" id="3.40.50.300">
    <property type="entry name" value="P-loop containing nucleotide triphosphate hydrolases"/>
    <property type="match status" value="1"/>
</dbReference>
<dbReference type="CDD" id="cd02042">
    <property type="entry name" value="ParAB_family"/>
    <property type="match status" value="1"/>
</dbReference>
<evidence type="ECO:0000313" key="6">
    <source>
        <dbReference type="Proteomes" id="UP000675554"/>
    </source>
</evidence>
<dbReference type="EMBL" id="JAGSMN010000303">
    <property type="protein sequence ID" value="MBR7674127.1"/>
    <property type="molecule type" value="Genomic_DNA"/>
</dbReference>
<feature type="domain" description="AAA" evidence="4">
    <location>
        <begin position="144"/>
        <end position="320"/>
    </location>
</feature>
<dbReference type="InterPro" id="IPR050678">
    <property type="entry name" value="DNA_Partitioning_ATPase"/>
</dbReference>
<name>A0A8T4IW72_9ACTN</name>
<organism evidence="5 6">
    <name type="scientific">Streptomyces daliensis</name>
    <dbReference type="NCBI Taxonomy" id="299421"/>
    <lineage>
        <taxon>Bacteria</taxon>
        <taxon>Bacillati</taxon>
        <taxon>Actinomycetota</taxon>
        <taxon>Actinomycetes</taxon>
        <taxon>Kitasatosporales</taxon>
        <taxon>Streptomycetaceae</taxon>
        <taxon>Streptomyces</taxon>
    </lineage>
</organism>
<dbReference type="SUPFAM" id="SSF52540">
    <property type="entry name" value="P-loop containing nucleoside triphosphate hydrolases"/>
    <property type="match status" value="1"/>
</dbReference>
<proteinExistence type="inferred from homology"/>
<dbReference type="AlphaFoldDB" id="A0A8T4IW72"/>
<feature type="region of interest" description="Disordered" evidence="3">
    <location>
        <begin position="1"/>
        <end position="132"/>
    </location>
</feature>
<evidence type="ECO:0000256" key="1">
    <source>
        <dbReference type="ARBA" id="ARBA00006976"/>
    </source>
</evidence>
<sequence>MNESTFSPGGGQPGAPARDRGPSGPEAVGSVAVRTFASRQNSTPNTTAHQSMDGHHVNAMAGDPAGGQSAERVADYSDPKYAVPHGELPEGHFYDPDAEYEPDPEYAATLAPDAARQRRERVGPTGRPLPYFPIPGPVSEHGPAKIIAMCNQKGGVGKTTSAINLGAALAEYGRRVLLVDFDPQGALSVGLGVNPMELDLTVYNLLMERGLAPDEVLLKTAVAGMDLLPSNIDLSAAEVQLVSEVARESTLQRALGPLLNDYDFIVIDCQPSLGLLTVNALTAAHKVIVPLECEFFALRGVALLTETIEKVQERLNPELELDGILATMYDSRTVHSREVLARVVEAFDNHVYHTVIGRTVRFPETTVAGEPITTYASNSVGAAAYRQLAREVLARCHAE</sequence>
<dbReference type="InterPro" id="IPR027417">
    <property type="entry name" value="P-loop_NTPase"/>
</dbReference>
<comment type="caution">
    <text evidence="5">The sequence shown here is derived from an EMBL/GenBank/DDBJ whole genome shotgun (WGS) entry which is preliminary data.</text>
</comment>
<comment type="similarity">
    <text evidence="1">Belongs to the ParA family.</text>
</comment>